<organism evidence="2">
    <name type="scientific">Myoviridae sp. ctPuP5</name>
    <dbReference type="NCBI Taxonomy" id="2823543"/>
    <lineage>
        <taxon>Viruses</taxon>
        <taxon>Duplodnaviria</taxon>
        <taxon>Heunggongvirae</taxon>
        <taxon>Uroviricota</taxon>
        <taxon>Caudoviricetes</taxon>
    </lineage>
</organism>
<feature type="compositionally biased region" description="Polar residues" evidence="1">
    <location>
        <begin position="59"/>
        <end position="70"/>
    </location>
</feature>
<dbReference type="EMBL" id="BK014662">
    <property type="protein sequence ID" value="DAD66789.1"/>
    <property type="molecule type" value="Genomic_DNA"/>
</dbReference>
<feature type="region of interest" description="Disordered" evidence="1">
    <location>
        <begin position="50"/>
        <end position="70"/>
    </location>
</feature>
<name>A0A8S5LA53_9CAUD</name>
<proteinExistence type="predicted"/>
<evidence type="ECO:0000313" key="2">
    <source>
        <dbReference type="EMBL" id="DAD66789.1"/>
    </source>
</evidence>
<accession>A0A8S5LA53</accession>
<reference evidence="2" key="1">
    <citation type="journal article" date="2021" name="Proc. Natl. Acad. Sci. U.S.A.">
        <title>A Catalog of Tens of Thousands of Viruses from Human Metagenomes Reveals Hidden Associations with Chronic Diseases.</title>
        <authorList>
            <person name="Tisza M.J."/>
            <person name="Buck C.B."/>
        </authorList>
    </citation>
    <scope>NUCLEOTIDE SEQUENCE</scope>
    <source>
        <strain evidence="2">CtPuP5</strain>
    </source>
</reference>
<evidence type="ECO:0000256" key="1">
    <source>
        <dbReference type="SAM" id="MobiDB-lite"/>
    </source>
</evidence>
<protein>
    <submittedName>
        <fullName evidence="2">Uncharacterized protein</fullName>
    </submittedName>
</protein>
<sequence length="70" mass="8119">MGFSITELKNMTIRDRKTYIRKHNGEQMKKQTDLKNQGSRTSNNTALMNQVARMRQEENTNMSNNLKAAT</sequence>